<evidence type="ECO:0000313" key="3">
    <source>
        <dbReference type="EMBL" id="OGE42655.1"/>
    </source>
</evidence>
<dbReference type="InterPro" id="IPR001173">
    <property type="entry name" value="Glyco_trans_2-like"/>
</dbReference>
<evidence type="ECO:0000313" key="4">
    <source>
        <dbReference type="Proteomes" id="UP000178565"/>
    </source>
</evidence>
<sequence>MRTVSNLVSVIITTKNEQEVLERLLRSIKNQTYQNLEIIVVDNNSNDRTKQLAKGYTDKIYDFGPERSAQRNYGAGKSKGKYLFFLDADMELTSNVLKECLHLVRKNNTIKGVVVPENSVALSFWGKVKSFERSFYNEQGDETTDAARFFDKEIFWKVGGYDTSMTGPEDWDLPETIKKMGFKIGRVKAKILHHERISNPLSLAKKKFYYAKSTYKYLKKHDIPIFGPKTIYFLRPVFYKNFKRILAHPILSAAMVAMLSAELAGGALGYLVGRLGRNE</sequence>
<keyword evidence="1" id="KW-1133">Transmembrane helix</keyword>
<protein>
    <recommendedName>
        <fullName evidence="2">Glycosyltransferase 2-like domain-containing protein</fullName>
    </recommendedName>
</protein>
<evidence type="ECO:0000256" key="1">
    <source>
        <dbReference type="SAM" id="Phobius"/>
    </source>
</evidence>
<dbReference type="EMBL" id="MFDM01000023">
    <property type="protein sequence ID" value="OGE42655.1"/>
    <property type="molecule type" value="Genomic_DNA"/>
</dbReference>
<name>A0A1F5KPD8_9BACT</name>
<accession>A0A1F5KPD8</accession>
<reference evidence="3 4" key="1">
    <citation type="journal article" date="2016" name="Nat. Commun.">
        <title>Thousands of microbial genomes shed light on interconnected biogeochemical processes in an aquifer system.</title>
        <authorList>
            <person name="Anantharaman K."/>
            <person name="Brown C.T."/>
            <person name="Hug L.A."/>
            <person name="Sharon I."/>
            <person name="Castelle C.J."/>
            <person name="Probst A.J."/>
            <person name="Thomas B.C."/>
            <person name="Singh A."/>
            <person name="Wilkins M.J."/>
            <person name="Karaoz U."/>
            <person name="Brodie E.L."/>
            <person name="Williams K.H."/>
            <person name="Hubbard S.S."/>
            <person name="Banfield J.F."/>
        </authorList>
    </citation>
    <scope>NUCLEOTIDE SEQUENCE [LARGE SCALE GENOMIC DNA]</scope>
</reference>
<dbReference type="Proteomes" id="UP000178565">
    <property type="component" value="Unassembled WGS sequence"/>
</dbReference>
<feature type="domain" description="Glycosyltransferase 2-like" evidence="2">
    <location>
        <begin position="9"/>
        <end position="131"/>
    </location>
</feature>
<dbReference type="Gene3D" id="3.90.550.10">
    <property type="entry name" value="Spore Coat Polysaccharide Biosynthesis Protein SpsA, Chain A"/>
    <property type="match status" value="1"/>
</dbReference>
<dbReference type="Pfam" id="PF00535">
    <property type="entry name" value="Glycos_transf_2"/>
    <property type="match status" value="1"/>
</dbReference>
<evidence type="ECO:0000259" key="2">
    <source>
        <dbReference type="Pfam" id="PF00535"/>
    </source>
</evidence>
<dbReference type="SUPFAM" id="SSF53448">
    <property type="entry name" value="Nucleotide-diphospho-sugar transferases"/>
    <property type="match status" value="1"/>
</dbReference>
<feature type="transmembrane region" description="Helical" evidence="1">
    <location>
        <begin position="250"/>
        <end position="273"/>
    </location>
</feature>
<comment type="caution">
    <text evidence="3">The sequence shown here is derived from an EMBL/GenBank/DDBJ whole genome shotgun (WGS) entry which is preliminary data.</text>
</comment>
<dbReference type="AlphaFoldDB" id="A0A1F5KPD8"/>
<dbReference type="InterPro" id="IPR029044">
    <property type="entry name" value="Nucleotide-diphossugar_trans"/>
</dbReference>
<organism evidence="3 4">
    <name type="scientific">Candidatus Daviesbacteria bacterium RIFCSPLOWO2_01_FULL_39_12</name>
    <dbReference type="NCBI Taxonomy" id="1797785"/>
    <lineage>
        <taxon>Bacteria</taxon>
        <taxon>Candidatus Daviesiibacteriota</taxon>
    </lineage>
</organism>
<keyword evidence="1" id="KW-0472">Membrane</keyword>
<gene>
    <name evidence="3" type="ORF">A3B45_00430</name>
</gene>
<proteinExistence type="predicted"/>
<dbReference type="STRING" id="1797785.A3B45_00430"/>
<dbReference type="PANTHER" id="PTHR43630">
    <property type="entry name" value="POLY-BETA-1,6-N-ACETYL-D-GLUCOSAMINE SYNTHASE"/>
    <property type="match status" value="1"/>
</dbReference>
<dbReference type="PANTHER" id="PTHR43630:SF2">
    <property type="entry name" value="GLYCOSYLTRANSFERASE"/>
    <property type="match status" value="1"/>
</dbReference>
<keyword evidence="1" id="KW-0812">Transmembrane</keyword>